<protein>
    <recommendedName>
        <fullName evidence="1">CHK kinase-like domain-containing protein</fullName>
    </recommendedName>
</protein>
<dbReference type="Proteomes" id="UP000626109">
    <property type="component" value="Unassembled WGS sequence"/>
</dbReference>
<dbReference type="SUPFAM" id="SSF56112">
    <property type="entry name" value="Protein kinase-like (PK-like)"/>
    <property type="match status" value="1"/>
</dbReference>
<evidence type="ECO:0000259" key="1">
    <source>
        <dbReference type="SMART" id="SM00587"/>
    </source>
</evidence>
<dbReference type="Pfam" id="PF02958">
    <property type="entry name" value="EcKL"/>
    <property type="match status" value="1"/>
</dbReference>
<dbReference type="InterPro" id="IPR011009">
    <property type="entry name" value="Kinase-like_dom_sf"/>
</dbReference>
<reference evidence="2" key="1">
    <citation type="submission" date="2021-02" db="EMBL/GenBank/DDBJ databases">
        <authorList>
            <person name="Dougan E. K."/>
            <person name="Rhodes N."/>
            <person name="Thang M."/>
            <person name="Chan C."/>
        </authorList>
    </citation>
    <scope>NUCLEOTIDE SEQUENCE</scope>
</reference>
<dbReference type="PANTHER" id="PTHR11012">
    <property type="entry name" value="PROTEIN KINASE-LIKE DOMAIN-CONTAINING"/>
    <property type="match status" value="1"/>
</dbReference>
<sequence>MVSLGFLLAYTCLRDSLSLGLGLLQALLRVSWDSLVACLRGRHGELASCKIGDMLDPQVVSLLLRKPVARIEQTKDIRGGGVVGDAAIGTDRAWLLIHFVDGTRQSVFVKVPSSTLWLRVVLQWTGLYANEMHFYRKILAEVPKNICCPCHAAISDGSRFAIFLEDLTYENRNQLINMTETVSVVPAKAALRSLAKLHAHFWGKAYQYWGEEMRPPFKPVLMAATLAGLKNNFSALLRRETESLFCKYVWHAKAVRTYWDKHPRTLCHGDAHIGNVYFKPDGTAGFFDWQVVSCESPMRDVTYFLQMGVEPGLLAKEERGLIAFYLECLCEEMGLKGGKAELKELHGLDEDWAWFQYRTHTLYSLTAFIATCGAGNFVTSQHVVEEIATRIVSACERVDCEGALDSIIAGHY</sequence>
<name>A0A813I0P3_POLGL</name>
<dbReference type="PANTHER" id="PTHR11012:SF30">
    <property type="entry name" value="PROTEIN KINASE-LIKE DOMAIN-CONTAINING"/>
    <property type="match status" value="1"/>
</dbReference>
<dbReference type="Gene3D" id="3.90.1200.10">
    <property type="match status" value="1"/>
</dbReference>
<evidence type="ECO:0000313" key="3">
    <source>
        <dbReference type="Proteomes" id="UP000626109"/>
    </source>
</evidence>
<dbReference type="EMBL" id="CAJNNW010003173">
    <property type="protein sequence ID" value="CAE8645113.1"/>
    <property type="molecule type" value="Genomic_DNA"/>
</dbReference>
<proteinExistence type="predicted"/>
<dbReference type="InterPro" id="IPR015897">
    <property type="entry name" value="CHK_kinase-like"/>
</dbReference>
<dbReference type="SMART" id="SM00587">
    <property type="entry name" value="CHK"/>
    <property type="match status" value="1"/>
</dbReference>
<gene>
    <name evidence="2" type="ORF">PGLA2088_LOCUS3629</name>
</gene>
<accession>A0A813I0P3</accession>
<feature type="domain" description="CHK kinase-like" evidence="1">
    <location>
        <begin position="162"/>
        <end position="335"/>
    </location>
</feature>
<evidence type="ECO:0000313" key="2">
    <source>
        <dbReference type="EMBL" id="CAE8645113.1"/>
    </source>
</evidence>
<dbReference type="InterPro" id="IPR004119">
    <property type="entry name" value="EcKL"/>
</dbReference>
<organism evidence="2 3">
    <name type="scientific">Polarella glacialis</name>
    <name type="common">Dinoflagellate</name>
    <dbReference type="NCBI Taxonomy" id="89957"/>
    <lineage>
        <taxon>Eukaryota</taxon>
        <taxon>Sar</taxon>
        <taxon>Alveolata</taxon>
        <taxon>Dinophyceae</taxon>
        <taxon>Suessiales</taxon>
        <taxon>Suessiaceae</taxon>
        <taxon>Polarella</taxon>
    </lineage>
</organism>
<comment type="caution">
    <text evidence="2">The sequence shown here is derived from an EMBL/GenBank/DDBJ whole genome shotgun (WGS) entry which is preliminary data.</text>
</comment>
<dbReference type="AlphaFoldDB" id="A0A813I0P3"/>